<evidence type="ECO:0000256" key="1">
    <source>
        <dbReference type="SAM" id="MobiDB-lite"/>
    </source>
</evidence>
<gene>
    <name evidence="3" type="ORF">EB796_020860</name>
</gene>
<accession>A0A7J7J3Y1</accession>
<evidence type="ECO:0000313" key="4">
    <source>
        <dbReference type="Proteomes" id="UP000593567"/>
    </source>
</evidence>
<keyword evidence="4" id="KW-1185">Reference proteome</keyword>
<dbReference type="AlphaFoldDB" id="A0A7J7J3Y1"/>
<keyword evidence="2" id="KW-0472">Membrane</keyword>
<sequence>MLSIDIPKTLEGDNLGDNIPFTPQGNGRVGYSIYNIKLDEDTQKPVYRLIKHTGYKHQDALEDFLLVPQFYKDDTPMSDIVSTGSDCINNENTTPTKVPDTSTKQEPPTGLIAAISTISGVFGLLVIGIAIALLLLCK</sequence>
<feature type="region of interest" description="Disordered" evidence="1">
    <location>
        <begin position="84"/>
        <end position="105"/>
    </location>
</feature>
<dbReference type="EMBL" id="VXIV02003143">
    <property type="protein sequence ID" value="KAF6020823.1"/>
    <property type="molecule type" value="Genomic_DNA"/>
</dbReference>
<comment type="caution">
    <text evidence="3">The sequence shown here is derived from an EMBL/GenBank/DDBJ whole genome shotgun (WGS) entry which is preliminary data.</text>
</comment>
<proteinExistence type="predicted"/>
<evidence type="ECO:0000256" key="2">
    <source>
        <dbReference type="SAM" id="Phobius"/>
    </source>
</evidence>
<protein>
    <submittedName>
        <fullName evidence="3">Uncharacterized protein</fullName>
    </submittedName>
</protein>
<evidence type="ECO:0000313" key="3">
    <source>
        <dbReference type="EMBL" id="KAF6020823.1"/>
    </source>
</evidence>
<feature type="transmembrane region" description="Helical" evidence="2">
    <location>
        <begin position="111"/>
        <end position="136"/>
    </location>
</feature>
<reference evidence="3" key="1">
    <citation type="submission" date="2020-06" db="EMBL/GenBank/DDBJ databases">
        <title>Draft genome of Bugula neritina, a colonial animal packing powerful symbionts and potential medicines.</title>
        <authorList>
            <person name="Rayko M."/>
        </authorList>
    </citation>
    <scope>NUCLEOTIDE SEQUENCE [LARGE SCALE GENOMIC DNA]</scope>
    <source>
        <strain evidence="3">Kwan_BN1</strain>
    </source>
</reference>
<organism evidence="3 4">
    <name type="scientific">Bugula neritina</name>
    <name type="common">Brown bryozoan</name>
    <name type="synonym">Sertularia neritina</name>
    <dbReference type="NCBI Taxonomy" id="10212"/>
    <lineage>
        <taxon>Eukaryota</taxon>
        <taxon>Metazoa</taxon>
        <taxon>Spiralia</taxon>
        <taxon>Lophotrochozoa</taxon>
        <taxon>Bryozoa</taxon>
        <taxon>Gymnolaemata</taxon>
        <taxon>Cheilostomatida</taxon>
        <taxon>Flustrina</taxon>
        <taxon>Buguloidea</taxon>
        <taxon>Bugulidae</taxon>
        <taxon>Bugula</taxon>
    </lineage>
</organism>
<dbReference type="Proteomes" id="UP000593567">
    <property type="component" value="Unassembled WGS sequence"/>
</dbReference>
<keyword evidence="2" id="KW-0812">Transmembrane</keyword>
<name>A0A7J7J3Y1_BUGNE</name>
<keyword evidence="2" id="KW-1133">Transmembrane helix</keyword>